<dbReference type="Proteomes" id="UP000464787">
    <property type="component" value="Chromosome"/>
</dbReference>
<evidence type="ECO:0000313" key="2">
    <source>
        <dbReference type="EMBL" id="QHI96578.1"/>
    </source>
</evidence>
<keyword evidence="1" id="KW-0812">Transmembrane</keyword>
<keyword evidence="1" id="KW-1133">Transmembrane helix</keyword>
<proteinExistence type="predicted"/>
<dbReference type="KEGG" id="xyk:GT347_00330"/>
<protein>
    <recommendedName>
        <fullName evidence="4">PH domain-containing protein</fullName>
    </recommendedName>
</protein>
<evidence type="ECO:0008006" key="4">
    <source>
        <dbReference type="Google" id="ProtNLM"/>
    </source>
</evidence>
<feature type="transmembrane region" description="Helical" evidence="1">
    <location>
        <begin position="58"/>
        <end position="79"/>
    </location>
</feature>
<dbReference type="RefSeq" id="WP_160550096.1">
    <property type="nucleotide sequence ID" value="NZ_CP047650.1"/>
</dbReference>
<dbReference type="EMBL" id="CP047650">
    <property type="protein sequence ID" value="QHI96578.1"/>
    <property type="molecule type" value="Genomic_DNA"/>
</dbReference>
<evidence type="ECO:0000256" key="1">
    <source>
        <dbReference type="SAM" id="Phobius"/>
    </source>
</evidence>
<feature type="transmembrane region" description="Helical" evidence="1">
    <location>
        <begin position="32"/>
        <end position="52"/>
    </location>
</feature>
<sequence>MIALVATGLTPDPFTYTPLGGKVEGQAFSRPFQMLATLLVAGCFSWVLRLWLRDAITWGPGMVWVVAGLAMMAWTWVCVLRSRTVIDGLVLQQRWIWNKRLALGELAYCKVIRMPGLDWLVAPRLYARTLSGKFLVFYGATPALVAEFSRLSRELADFRRM</sequence>
<dbReference type="AlphaFoldDB" id="A0A857J0U5"/>
<keyword evidence="1" id="KW-0472">Membrane</keyword>
<keyword evidence="3" id="KW-1185">Reference proteome</keyword>
<gene>
    <name evidence="2" type="ORF">GT347_00330</name>
</gene>
<reference evidence="2 3" key="1">
    <citation type="submission" date="2020-01" db="EMBL/GenBank/DDBJ databases">
        <title>Genome sequencing of strain KACC 21265.</title>
        <authorList>
            <person name="Heo J."/>
            <person name="Kim S.-J."/>
            <person name="Kim J.-S."/>
            <person name="Hong S.-B."/>
            <person name="Kwon S.-W."/>
        </authorList>
    </citation>
    <scope>NUCLEOTIDE SEQUENCE [LARGE SCALE GENOMIC DNA]</scope>
    <source>
        <strain evidence="2 3">KACC 21265</strain>
    </source>
</reference>
<accession>A0A857J0U5</accession>
<organism evidence="2 3">
    <name type="scientific">Xylophilus rhododendri</name>
    <dbReference type="NCBI Taxonomy" id="2697032"/>
    <lineage>
        <taxon>Bacteria</taxon>
        <taxon>Pseudomonadati</taxon>
        <taxon>Pseudomonadota</taxon>
        <taxon>Betaproteobacteria</taxon>
        <taxon>Burkholderiales</taxon>
        <taxon>Xylophilus</taxon>
    </lineage>
</organism>
<name>A0A857J0U5_9BURK</name>
<evidence type="ECO:0000313" key="3">
    <source>
        <dbReference type="Proteomes" id="UP000464787"/>
    </source>
</evidence>